<protein>
    <submittedName>
        <fullName evidence="1">Uncharacterized protein</fullName>
    </submittedName>
</protein>
<dbReference type="EMBL" id="JAKOGI010002073">
    <property type="protein sequence ID" value="KAJ8423030.1"/>
    <property type="molecule type" value="Genomic_DNA"/>
</dbReference>
<dbReference type="Proteomes" id="UP001153076">
    <property type="component" value="Unassembled WGS sequence"/>
</dbReference>
<dbReference type="OrthoDB" id="1694156at2759"/>
<keyword evidence="2" id="KW-1185">Reference proteome</keyword>
<organism evidence="1 2">
    <name type="scientific">Carnegiea gigantea</name>
    <dbReference type="NCBI Taxonomy" id="171969"/>
    <lineage>
        <taxon>Eukaryota</taxon>
        <taxon>Viridiplantae</taxon>
        <taxon>Streptophyta</taxon>
        <taxon>Embryophyta</taxon>
        <taxon>Tracheophyta</taxon>
        <taxon>Spermatophyta</taxon>
        <taxon>Magnoliopsida</taxon>
        <taxon>eudicotyledons</taxon>
        <taxon>Gunneridae</taxon>
        <taxon>Pentapetalae</taxon>
        <taxon>Caryophyllales</taxon>
        <taxon>Cactineae</taxon>
        <taxon>Cactaceae</taxon>
        <taxon>Cactoideae</taxon>
        <taxon>Echinocereeae</taxon>
        <taxon>Carnegiea</taxon>
    </lineage>
</organism>
<comment type="caution">
    <text evidence="1">The sequence shown here is derived from an EMBL/GenBank/DDBJ whole genome shotgun (WGS) entry which is preliminary data.</text>
</comment>
<gene>
    <name evidence="1" type="ORF">Cgig2_021922</name>
</gene>
<evidence type="ECO:0000313" key="2">
    <source>
        <dbReference type="Proteomes" id="UP001153076"/>
    </source>
</evidence>
<accession>A0A9Q1GQ13</accession>
<reference evidence="1" key="1">
    <citation type="submission" date="2022-04" db="EMBL/GenBank/DDBJ databases">
        <title>Carnegiea gigantea Genome sequencing and assembly v2.</title>
        <authorList>
            <person name="Copetti D."/>
            <person name="Sanderson M.J."/>
            <person name="Burquez A."/>
            <person name="Wojciechowski M.F."/>
        </authorList>
    </citation>
    <scope>NUCLEOTIDE SEQUENCE</scope>
    <source>
        <strain evidence="1">SGP5-SGP5p</strain>
        <tissue evidence="1">Aerial part</tissue>
    </source>
</reference>
<evidence type="ECO:0000313" key="1">
    <source>
        <dbReference type="EMBL" id="KAJ8423030.1"/>
    </source>
</evidence>
<dbReference type="AlphaFoldDB" id="A0A9Q1GQ13"/>
<name>A0A9Q1GQ13_9CARY</name>
<sequence>MQTRSGRLCWSGGYSPSRTATYPVLTKCLRLANSTEGGVSDLVAIDVKDLVNVVPRNGPGNKAKDYCINGFAIDNYSSLIEERQPLYPKWCQQSLFARTTKLKVAVALAVMKTDIYTDALMWEVIHVDFPQQDKYVKGFHLRICSPIGVLKSVDVEHLHMLLLGLKIPTSHSQVEILLKT</sequence>
<proteinExistence type="predicted"/>